<name>A0AAD8AAH5_DIPPU</name>
<dbReference type="PANTHER" id="PTHR10974:SF1">
    <property type="entry name" value="FI08016P-RELATED"/>
    <property type="match status" value="1"/>
</dbReference>
<accession>A0AAD8AAH5</accession>
<dbReference type="AlphaFoldDB" id="A0AAD8AAH5"/>
<dbReference type="InterPro" id="IPR004245">
    <property type="entry name" value="DUF229"/>
</dbReference>
<gene>
    <name evidence="1" type="ORF">L9F63_013285</name>
</gene>
<dbReference type="Pfam" id="PF02995">
    <property type="entry name" value="DUF229"/>
    <property type="match status" value="1"/>
</dbReference>
<evidence type="ECO:0000313" key="1">
    <source>
        <dbReference type="EMBL" id="KAJ9595520.1"/>
    </source>
</evidence>
<reference evidence="1" key="2">
    <citation type="submission" date="2023-05" db="EMBL/GenBank/DDBJ databases">
        <authorList>
            <person name="Fouks B."/>
        </authorList>
    </citation>
    <scope>NUCLEOTIDE SEQUENCE</scope>
    <source>
        <strain evidence="1">Stay&amp;Tobe</strain>
        <tissue evidence="1">Testes</tissue>
    </source>
</reference>
<feature type="non-terminal residue" evidence="1">
    <location>
        <position position="97"/>
    </location>
</feature>
<sequence length="97" mass="11241">LEKGCHKFKNLTEIKHEFIYVTCNITSGRNKTILQDIHAFIPPRPIWTEFARTTSRDLSVLILGIDSMSRINLERQLPRTNQLLRSLSAVQMLGYNK</sequence>
<evidence type="ECO:0000313" key="2">
    <source>
        <dbReference type="Proteomes" id="UP001233999"/>
    </source>
</evidence>
<feature type="non-terminal residue" evidence="1">
    <location>
        <position position="1"/>
    </location>
</feature>
<proteinExistence type="predicted"/>
<keyword evidence="2" id="KW-1185">Reference proteome</keyword>
<comment type="caution">
    <text evidence="1">The sequence shown here is derived from an EMBL/GenBank/DDBJ whole genome shotgun (WGS) entry which is preliminary data.</text>
</comment>
<dbReference type="GO" id="GO:0005615">
    <property type="term" value="C:extracellular space"/>
    <property type="evidence" value="ECO:0007669"/>
    <property type="project" value="TreeGrafter"/>
</dbReference>
<reference evidence="1" key="1">
    <citation type="journal article" date="2023" name="IScience">
        <title>Live-bearing cockroach genome reveals convergent evolutionary mechanisms linked to viviparity in insects and beyond.</title>
        <authorList>
            <person name="Fouks B."/>
            <person name="Harrison M.C."/>
            <person name="Mikhailova A.A."/>
            <person name="Marchal E."/>
            <person name="English S."/>
            <person name="Carruthers M."/>
            <person name="Jennings E.C."/>
            <person name="Chiamaka E.L."/>
            <person name="Frigard R.A."/>
            <person name="Pippel M."/>
            <person name="Attardo G.M."/>
            <person name="Benoit J.B."/>
            <person name="Bornberg-Bauer E."/>
            <person name="Tobe S.S."/>
        </authorList>
    </citation>
    <scope>NUCLEOTIDE SEQUENCE</scope>
    <source>
        <strain evidence="1">Stay&amp;Tobe</strain>
    </source>
</reference>
<dbReference type="EMBL" id="JASPKZ010002332">
    <property type="protein sequence ID" value="KAJ9595520.1"/>
    <property type="molecule type" value="Genomic_DNA"/>
</dbReference>
<dbReference type="PANTHER" id="PTHR10974">
    <property type="entry name" value="FI08016P-RELATED"/>
    <property type="match status" value="1"/>
</dbReference>
<protein>
    <submittedName>
        <fullName evidence="1">Uncharacterized protein</fullName>
    </submittedName>
</protein>
<organism evidence="1 2">
    <name type="scientific">Diploptera punctata</name>
    <name type="common">Pacific beetle cockroach</name>
    <dbReference type="NCBI Taxonomy" id="6984"/>
    <lineage>
        <taxon>Eukaryota</taxon>
        <taxon>Metazoa</taxon>
        <taxon>Ecdysozoa</taxon>
        <taxon>Arthropoda</taxon>
        <taxon>Hexapoda</taxon>
        <taxon>Insecta</taxon>
        <taxon>Pterygota</taxon>
        <taxon>Neoptera</taxon>
        <taxon>Polyneoptera</taxon>
        <taxon>Dictyoptera</taxon>
        <taxon>Blattodea</taxon>
        <taxon>Blaberoidea</taxon>
        <taxon>Blaberidae</taxon>
        <taxon>Diplopterinae</taxon>
        <taxon>Diploptera</taxon>
    </lineage>
</organism>
<dbReference type="Proteomes" id="UP001233999">
    <property type="component" value="Unassembled WGS sequence"/>
</dbReference>